<dbReference type="Gene3D" id="3.30.1370.30">
    <property type="match status" value="1"/>
</dbReference>
<dbReference type="Pfam" id="PF00410">
    <property type="entry name" value="Ribosomal_S8"/>
    <property type="match status" value="1"/>
</dbReference>
<evidence type="ECO:0000256" key="1">
    <source>
        <dbReference type="ARBA" id="ARBA00006471"/>
    </source>
</evidence>
<dbReference type="InterPro" id="IPR047863">
    <property type="entry name" value="Ribosomal_uS8_CS"/>
</dbReference>
<dbReference type="AlphaFoldDB" id="A0A644U2Q0"/>
<dbReference type="GO" id="GO:1990904">
    <property type="term" value="C:ribonucleoprotein complex"/>
    <property type="evidence" value="ECO:0007669"/>
    <property type="project" value="UniProtKB-KW"/>
</dbReference>
<dbReference type="InterPro" id="IPR035987">
    <property type="entry name" value="Ribosomal_uS8_sf"/>
</dbReference>
<dbReference type="GO" id="GO:0006412">
    <property type="term" value="P:translation"/>
    <property type="evidence" value="ECO:0007669"/>
    <property type="project" value="InterPro"/>
</dbReference>
<comment type="caution">
    <text evidence="4">The sequence shown here is derived from an EMBL/GenBank/DDBJ whole genome shotgun (WGS) entry which is preliminary data.</text>
</comment>
<reference evidence="4" key="1">
    <citation type="submission" date="2019-08" db="EMBL/GenBank/DDBJ databases">
        <authorList>
            <person name="Kucharzyk K."/>
            <person name="Murdoch R.W."/>
            <person name="Higgins S."/>
            <person name="Loffler F."/>
        </authorList>
    </citation>
    <scope>NUCLEOTIDE SEQUENCE</scope>
</reference>
<accession>A0A644U2Q0</accession>
<comment type="similarity">
    <text evidence="1">Belongs to the universal ribosomal protein uS8 family.</text>
</comment>
<protein>
    <submittedName>
        <fullName evidence="4">30S ribosomal protein S8</fullName>
    </submittedName>
</protein>
<proteinExistence type="inferred from homology"/>
<dbReference type="GO" id="GO:0003735">
    <property type="term" value="F:structural constituent of ribosome"/>
    <property type="evidence" value="ECO:0007669"/>
    <property type="project" value="InterPro"/>
</dbReference>
<evidence type="ECO:0000256" key="3">
    <source>
        <dbReference type="ARBA" id="ARBA00023274"/>
    </source>
</evidence>
<evidence type="ECO:0000256" key="2">
    <source>
        <dbReference type="ARBA" id="ARBA00022980"/>
    </source>
</evidence>
<evidence type="ECO:0000313" key="4">
    <source>
        <dbReference type="EMBL" id="MPL72672.1"/>
    </source>
</evidence>
<dbReference type="NCBIfam" id="NF003115">
    <property type="entry name" value="PRK04034.1"/>
    <property type="match status" value="1"/>
</dbReference>
<dbReference type="GO" id="GO:0005840">
    <property type="term" value="C:ribosome"/>
    <property type="evidence" value="ECO:0007669"/>
    <property type="project" value="UniProtKB-KW"/>
</dbReference>
<organism evidence="4">
    <name type="scientific">bioreactor metagenome</name>
    <dbReference type="NCBI Taxonomy" id="1076179"/>
    <lineage>
        <taxon>unclassified sequences</taxon>
        <taxon>metagenomes</taxon>
        <taxon>ecological metagenomes</taxon>
    </lineage>
</organism>
<dbReference type="HAMAP" id="MF_01302_A">
    <property type="entry name" value="Ribosomal_uS8_A"/>
    <property type="match status" value="1"/>
</dbReference>
<dbReference type="Gene3D" id="3.30.1490.10">
    <property type="match status" value="1"/>
</dbReference>
<sequence length="130" mass="14064">MTKQNPIADAMSAIKNAGDTGKLAVTVEPASRLFGDMLKVMQEYGYITGFEKIDDGRGGQFQIALSGGINKCGVITPRFSVKVEDLESWEIRYLPGKGFGIMILTTSKGVMSHEQARKLGIGGELLGYVF</sequence>
<dbReference type="PANTHER" id="PTHR11758">
    <property type="entry name" value="40S RIBOSOMAL PROTEIN S15A"/>
    <property type="match status" value="1"/>
</dbReference>
<keyword evidence="3" id="KW-0687">Ribonucleoprotein</keyword>
<dbReference type="PROSITE" id="PS00053">
    <property type="entry name" value="RIBOSOMAL_S8"/>
    <property type="match status" value="1"/>
</dbReference>
<dbReference type="InterPro" id="IPR000630">
    <property type="entry name" value="Ribosomal_uS8"/>
</dbReference>
<dbReference type="FunFam" id="3.30.1490.10:FF:000002">
    <property type="entry name" value="40S ribosomal protein S15a"/>
    <property type="match status" value="1"/>
</dbReference>
<gene>
    <name evidence="4" type="primary">rpsH_7</name>
    <name evidence="4" type="ORF">SDC9_18460</name>
</gene>
<dbReference type="EMBL" id="VSSQ01000067">
    <property type="protein sequence ID" value="MPL72672.1"/>
    <property type="molecule type" value="Genomic_DNA"/>
</dbReference>
<name>A0A644U2Q0_9ZZZZ</name>
<keyword evidence="2 4" id="KW-0689">Ribosomal protein</keyword>
<dbReference type="SUPFAM" id="SSF56047">
    <property type="entry name" value="Ribosomal protein S8"/>
    <property type="match status" value="1"/>
</dbReference>